<reference evidence="3" key="1">
    <citation type="journal article" date="2008" name="Nat. Genet.">
        <title>The Pristionchus pacificus genome provides a unique perspective on nematode lifestyle and parasitism.</title>
        <authorList>
            <person name="Dieterich C."/>
            <person name="Clifton S.W."/>
            <person name="Schuster L.N."/>
            <person name="Chinwalla A."/>
            <person name="Delehaunty K."/>
            <person name="Dinkelacker I."/>
            <person name="Fulton L."/>
            <person name="Fulton R."/>
            <person name="Godfrey J."/>
            <person name="Minx P."/>
            <person name="Mitreva M."/>
            <person name="Roeseler W."/>
            <person name="Tian H."/>
            <person name="Witte H."/>
            <person name="Yang S.P."/>
            <person name="Wilson R.K."/>
            <person name="Sommer R.J."/>
        </authorList>
    </citation>
    <scope>NUCLEOTIDE SEQUENCE [LARGE SCALE GENOMIC DNA]</scope>
    <source>
        <strain evidence="3">PS312</strain>
    </source>
</reference>
<evidence type="ECO:0000313" key="2">
    <source>
        <dbReference type="EnsemblMetazoa" id="PPA37767.1"/>
    </source>
</evidence>
<proteinExistence type="predicted"/>
<feature type="compositionally biased region" description="Basic and acidic residues" evidence="1">
    <location>
        <begin position="418"/>
        <end position="427"/>
    </location>
</feature>
<dbReference type="AlphaFoldDB" id="A0A2A6CS70"/>
<feature type="region of interest" description="Disordered" evidence="1">
    <location>
        <begin position="408"/>
        <end position="433"/>
    </location>
</feature>
<gene>
    <name evidence="2" type="primary">WBGene00276136</name>
</gene>
<keyword evidence="3" id="KW-1185">Reference proteome</keyword>
<sequence>MLAKKKKDPPIAPDCDFGTVNTTRIFNVRQPGHEGWHFKVLYDTNSVPFDDEHDGLDKNHKLFFDCVIPESNNDILLGSEEEPLDPDVSFEALSAVHDMPRIKYSILPRNEMELVTPKEEFHISLPNTVIDVIELSDDDEITVVEEVKKTKQWKISNTIVQQRLTRNMEKLSSFLRNMGIENTKTEEIQKNQLDYGSCTSNLLSDLDGHYLAVNSGKYPRKTKFMMIPAGMKQKGISKLIDSPVKKVKAVKKEEKKSKKTKETPKKASKQKSIKIRKRIRSPSPIFVQYSSDDDDNHIKNGIESIMKKELPSEGSKQVPIWKKKADQDSSNVSSLPAHETFVPRKEAKLRTTNVNDLLRNNESDRKEAERQKEKLARAERERREKEEELKKNKNEELPRVVAKFKIPRKEGVIPPSDKSPDISEPTKKKIRSDVPACMSSIDILGDITEAMNAGAKVNETAVRLGSPEDGYVWKIG</sequence>
<accession>A0A8R1UTI4</accession>
<dbReference type="EnsemblMetazoa" id="PPA37767.1">
    <property type="protein sequence ID" value="PPA37767.1"/>
    <property type="gene ID" value="WBGene00276136"/>
</dbReference>
<feature type="compositionally biased region" description="Basic and acidic residues" evidence="1">
    <location>
        <begin position="359"/>
        <end position="395"/>
    </location>
</feature>
<protein>
    <submittedName>
        <fullName evidence="2">Uncharacterized protein</fullName>
    </submittedName>
</protein>
<name>A0A2A6CS70_PRIPA</name>
<accession>A0A2A6CS70</accession>
<evidence type="ECO:0000313" key="3">
    <source>
        <dbReference type="Proteomes" id="UP000005239"/>
    </source>
</evidence>
<evidence type="ECO:0000256" key="1">
    <source>
        <dbReference type="SAM" id="MobiDB-lite"/>
    </source>
</evidence>
<feature type="region of interest" description="Disordered" evidence="1">
    <location>
        <begin position="250"/>
        <end position="274"/>
    </location>
</feature>
<reference evidence="2" key="2">
    <citation type="submission" date="2022-06" db="UniProtKB">
        <authorList>
            <consortium name="EnsemblMetazoa"/>
        </authorList>
    </citation>
    <scope>IDENTIFICATION</scope>
    <source>
        <strain evidence="2">PS312</strain>
    </source>
</reference>
<organism evidence="2 3">
    <name type="scientific">Pristionchus pacificus</name>
    <name type="common">Parasitic nematode worm</name>
    <dbReference type="NCBI Taxonomy" id="54126"/>
    <lineage>
        <taxon>Eukaryota</taxon>
        <taxon>Metazoa</taxon>
        <taxon>Ecdysozoa</taxon>
        <taxon>Nematoda</taxon>
        <taxon>Chromadorea</taxon>
        <taxon>Rhabditida</taxon>
        <taxon>Rhabditina</taxon>
        <taxon>Diplogasteromorpha</taxon>
        <taxon>Diplogasteroidea</taxon>
        <taxon>Neodiplogasteridae</taxon>
        <taxon>Pristionchus</taxon>
    </lineage>
</organism>
<feature type="compositionally biased region" description="Basic and acidic residues" evidence="1">
    <location>
        <begin position="250"/>
        <end position="265"/>
    </location>
</feature>
<dbReference type="Proteomes" id="UP000005239">
    <property type="component" value="Unassembled WGS sequence"/>
</dbReference>
<feature type="region of interest" description="Disordered" evidence="1">
    <location>
        <begin position="308"/>
        <end position="395"/>
    </location>
</feature>